<name>A0A1W1CU41_9ZZZZ</name>
<reference evidence="5" key="1">
    <citation type="submission" date="2016-10" db="EMBL/GenBank/DDBJ databases">
        <authorList>
            <person name="de Groot N.N."/>
        </authorList>
    </citation>
    <scope>NUCLEOTIDE SEQUENCE</scope>
</reference>
<dbReference type="NCBIfam" id="NF001140">
    <property type="entry name" value="PRK00147.1"/>
    <property type="match status" value="1"/>
</dbReference>
<evidence type="ECO:0000256" key="4">
    <source>
        <dbReference type="ARBA" id="ARBA00022785"/>
    </source>
</evidence>
<evidence type="ECO:0000313" key="5">
    <source>
        <dbReference type="EMBL" id="SFV69346.1"/>
    </source>
</evidence>
<dbReference type="Gene3D" id="2.40.10.240">
    <property type="entry name" value="QueA-like"/>
    <property type="match status" value="1"/>
</dbReference>
<evidence type="ECO:0000256" key="3">
    <source>
        <dbReference type="ARBA" id="ARBA00022691"/>
    </source>
</evidence>
<dbReference type="GO" id="GO:0051075">
    <property type="term" value="F:S-adenosylmethionine:tRNA ribosyltransferase-isomerase activity"/>
    <property type="evidence" value="ECO:0007669"/>
    <property type="project" value="TreeGrafter"/>
</dbReference>
<dbReference type="PANTHER" id="PTHR30307:SF0">
    <property type="entry name" value="S-ADENOSYLMETHIONINE:TRNA RIBOSYLTRANSFERASE-ISOMERASE"/>
    <property type="match status" value="1"/>
</dbReference>
<dbReference type="AlphaFoldDB" id="A0A1W1CU41"/>
<dbReference type="Gene3D" id="3.40.1780.10">
    <property type="entry name" value="QueA-like"/>
    <property type="match status" value="1"/>
</dbReference>
<dbReference type="InterPro" id="IPR042119">
    <property type="entry name" value="QueA_dom2"/>
</dbReference>
<sequence>MHKEYLTLSYDFSLPEELIATYPASPRDHAKLLVYDKKTDTITHAHFYDLEKFIPKECALIFNDTKVIKARLFGKKPSGGKIELLINRALNANDINVYIRGKIKEASEILFDENLVAQVKHLDEDGSRIVNFYQNGALLRFEDLLPIIDSIGHIPLPPYIQRADKQSDASEYQTVFAKEEGAVAAPTASLHFTTEQHAQICQNFKHAYVTLHVGSGTFKPVDAEIITDHPMHSEYYDISNKAKDILDSSIPILSIGTTSTRTIEFYDKHGKVQRGEANLFLHPNNKPSRVNHLLTNFHLPKSTLLMLVASFIGLEKTQELYAEAIKEKYRFYSYGDAMLLIN</sequence>
<organism evidence="5">
    <name type="scientific">hydrothermal vent metagenome</name>
    <dbReference type="NCBI Taxonomy" id="652676"/>
    <lineage>
        <taxon>unclassified sequences</taxon>
        <taxon>metagenomes</taxon>
        <taxon>ecological metagenomes</taxon>
    </lineage>
</organism>
<proteinExistence type="inferred from homology"/>
<dbReference type="HAMAP" id="MF_00113">
    <property type="entry name" value="QueA"/>
    <property type="match status" value="1"/>
</dbReference>
<dbReference type="EMBL" id="FPHF01000113">
    <property type="protein sequence ID" value="SFV69346.1"/>
    <property type="molecule type" value="Genomic_DNA"/>
</dbReference>
<evidence type="ECO:0000256" key="2">
    <source>
        <dbReference type="ARBA" id="ARBA00022679"/>
    </source>
</evidence>
<keyword evidence="2 5" id="KW-0808">Transferase</keyword>
<gene>
    <name evidence="5" type="ORF">MNB_SM-4-831</name>
</gene>
<dbReference type="Pfam" id="PF02547">
    <property type="entry name" value="Queuosine_synth"/>
    <property type="match status" value="1"/>
</dbReference>
<dbReference type="GO" id="GO:0008616">
    <property type="term" value="P:tRNA queuosine(34) biosynthetic process"/>
    <property type="evidence" value="ECO:0007669"/>
    <property type="project" value="UniProtKB-KW"/>
</dbReference>
<accession>A0A1W1CU41</accession>
<keyword evidence="1" id="KW-0963">Cytoplasm</keyword>
<dbReference type="InterPro" id="IPR042118">
    <property type="entry name" value="QueA_dom1"/>
</dbReference>
<protein>
    <submittedName>
        <fullName evidence="5">S-adenosylmethionine:tRNA ribosyltransferase-isomerase</fullName>
        <ecNumber evidence="5">5.-.-.-</ecNumber>
    </submittedName>
</protein>
<dbReference type="EC" id="5.-.-.-" evidence="5"/>
<dbReference type="NCBIfam" id="TIGR00113">
    <property type="entry name" value="queA"/>
    <property type="match status" value="1"/>
</dbReference>
<evidence type="ECO:0000256" key="1">
    <source>
        <dbReference type="ARBA" id="ARBA00022490"/>
    </source>
</evidence>
<keyword evidence="3" id="KW-0949">S-adenosyl-L-methionine</keyword>
<dbReference type="InterPro" id="IPR036100">
    <property type="entry name" value="QueA_sf"/>
</dbReference>
<keyword evidence="5" id="KW-0413">Isomerase</keyword>
<dbReference type="SUPFAM" id="SSF111337">
    <property type="entry name" value="QueA-like"/>
    <property type="match status" value="1"/>
</dbReference>
<dbReference type="PANTHER" id="PTHR30307">
    <property type="entry name" value="S-ADENOSYLMETHIONINE:TRNA RIBOSYLTRANSFERASE-ISOMERASE"/>
    <property type="match status" value="1"/>
</dbReference>
<keyword evidence="4" id="KW-0671">Queuosine biosynthesis</keyword>
<dbReference type="InterPro" id="IPR003699">
    <property type="entry name" value="QueA"/>
</dbReference>